<evidence type="ECO:0000256" key="3">
    <source>
        <dbReference type="ARBA" id="ARBA00022692"/>
    </source>
</evidence>
<keyword evidence="3 6" id="KW-0812">Transmembrane</keyword>
<feature type="transmembrane region" description="Helical" evidence="6">
    <location>
        <begin position="409"/>
        <end position="429"/>
    </location>
</feature>
<evidence type="ECO:0000313" key="7">
    <source>
        <dbReference type="EMBL" id="MCF4142623.1"/>
    </source>
</evidence>
<keyword evidence="4 6" id="KW-1133">Transmembrane helix</keyword>
<evidence type="ECO:0000256" key="2">
    <source>
        <dbReference type="ARBA" id="ARBA00022475"/>
    </source>
</evidence>
<sequence>MEKKRWYHKIPNPYVLLFMIIVVAGIMTYIVPAGEFDRAQVGTRMGVVAGTYHHVEQSPVGFFDLFKALPMGMVKAASIIFITLISGALFNLLNATGALENAVGVIVRRIGVNKSNRLIWLMTFVFGFLGATVGFENNIALVPIAVLVALAFGGDLMVGAGMAVAGIGVGFATSPINPYTVGVGAVIADLPMFSGALLRTGFCLASLALVAHHTCRYLGKIKKNPSASLVAGIGTDGLSLTHPIEEYSLCGKDKIVLTSFVLGMATILFGVFTWGWYITEISAVFIIMAVVAGLLAGMNSDEIIAKMVKGAGDIVGGALIIGVARGIQVILDAGHIGDTIVQTLAAPLADLPVTLSAILMTMVHSVINFFIPSGSGQAMATLPIMIPLSDLIGMTRQTAILAFQVGDGVMNLLVPTLGGLLAMIALARVPFDRWFRFAFPLALKILVMSWFFLALAVAINWGPA</sequence>
<feature type="transmembrane region" description="Helical" evidence="6">
    <location>
        <begin position="141"/>
        <end position="169"/>
    </location>
</feature>
<dbReference type="InterPro" id="IPR018385">
    <property type="entry name" value="C4_dicarb_anaerob_car-like"/>
</dbReference>
<feature type="transmembrane region" description="Helical" evidence="6">
    <location>
        <begin position="118"/>
        <end position="135"/>
    </location>
</feature>
<comment type="caution">
    <text evidence="7">The sequence shown here is derived from an EMBL/GenBank/DDBJ whole genome shotgun (WGS) entry which is preliminary data.</text>
</comment>
<evidence type="ECO:0000256" key="6">
    <source>
        <dbReference type="SAM" id="Phobius"/>
    </source>
</evidence>
<feature type="transmembrane region" description="Helical" evidence="6">
    <location>
        <begin position="12"/>
        <end position="31"/>
    </location>
</feature>
<evidence type="ECO:0000313" key="8">
    <source>
        <dbReference type="Proteomes" id="UP001200430"/>
    </source>
</evidence>
<evidence type="ECO:0000256" key="1">
    <source>
        <dbReference type="ARBA" id="ARBA00004651"/>
    </source>
</evidence>
<feature type="transmembrane region" description="Helical" evidence="6">
    <location>
        <begin position="76"/>
        <end position="97"/>
    </location>
</feature>
<keyword evidence="2" id="KW-1003">Cell membrane</keyword>
<dbReference type="PANTHER" id="PTHR43652">
    <property type="entry name" value="BASIC AMINO ACID ANTIPORTER YFCC-RELATED"/>
    <property type="match status" value="1"/>
</dbReference>
<feature type="transmembrane region" description="Helical" evidence="6">
    <location>
        <begin position="441"/>
        <end position="461"/>
    </location>
</feature>
<dbReference type="Proteomes" id="UP001200430">
    <property type="component" value="Unassembled WGS sequence"/>
</dbReference>
<dbReference type="PANTHER" id="PTHR43652:SF2">
    <property type="entry name" value="BASIC AMINO ACID ANTIPORTER YFCC-RELATED"/>
    <property type="match status" value="1"/>
</dbReference>
<reference evidence="7 8" key="1">
    <citation type="submission" date="2022-01" db="EMBL/GenBank/DDBJ databases">
        <title>Dethiosulfovibrio faecalis sp. nov., a novel proteolytic, non-sulfur-reducing bacterium isolated from a marine aquaculture solid waste bioreactor.</title>
        <authorList>
            <person name="Grabowski S."/>
            <person name="Apolinario E."/>
            <person name="Schneider N."/>
            <person name="Marshall C.W."/>
            <person name="Sowers K.R."/>
        </authorList>
    </citation>
    <scope>NUCLEOTIDE SEQUENCE [LARGE SCALE GENOMIC DNA]</scope>
    <source>
        <strain evidence="7 8">DSM 12537</strain>
    </source>
</reference>
<keyword evidence="8" id="KW-1185">Reference proteome</keyword>
<accession>A0ABS9ES24</accession>
<comment type="subcellular location">
    <subcellularLocation>
        <location evidence="1">Cell membrane</location>
        <topology evidence="1">Multi-pass membrane protein</topology>
    </subcellularLocation>
</comment>
<protein>
    <submittedName>
        <fullName evidence="7">AbgT family transporter</fullName>
    </submittedName>
</protein>
<dbReference type="Pfam" id="PF03606">
    <property type="entry name" value="DcuC"/>
    <property type="match status" value="1"/>
</dbReference>
<organism evidence="7 8">
    <name type="scientific">Dethiosulfovibrio marinus</name>
    <dbReference type="NCBI Taxonomy" id="133532"/>
    <lineage>
        <taxon>Bacteria</taxon>
        <taxon>Thermotogati</taxon>
        <taxon>Synergistota</taxon>
        <taxon>Synergistia</taxon>
        <taxon>Synergistales</taxon>
        <taxon>Dethiosulfovibrionaceae</taxon>
        <taxon>Dethiosulfovibrio</taxon>
    </lineage>
</organism>
<dbReference type="EMBL" id="JAKGUD010000006">
    <property type="protein sequence ID" value="MCF4142623.1"/>
    <property type="molecule type" value="Genomic_DNA"/>
</dbReference>
<evidence type="ECO:0000256" key="4">
    <source>
        <dbReference type="ARBA" id="ARBA00022989"/>
    </source>
</evidence>
<gene>
    <name evidence="7" type="ORF">L2W38_07320</name>
</gene>
<feature type="transmembrane region" description="Helical" evidence="6">
    <location>
        <begin position="255"/>
        <end position="275"/>
    </location>
</feature>
<dbReference type="RefSeq" id="WP_236099345.1">
    <property type="nucleotide sequence ID" value="NZ_JAKGUD010000006.1"/>
</dbReference>
<dbReference type="InterPro" id="IPR051679">
    <property type="entry name" value="DASS-Related_Transporters"/>
</dbReference>
<feature type="transmembrane region" description="Helical" evidence="6">
    <location>
        <begin position="281"/>
        <end position="298"/>
    </location>
</feature>
<name>A0ABS9ES24_9BACT</name>
<evidence type="ECO:0000256" key="5">
    <source>
        <dbReference type="ARBA" id="ARBA00023136"/>
    </source>
</evidence>
<keyword evidence="5 6" id="KW-0472">Membrane</keyword>
<proteinExistence type="predicted"/>